<dbReference type="Pfam" id="PF01494">
    <property type="entry name" value="FAD_binding_3"/>
    <property type="match status" value="1"/>
</dbReference>
<dbReference type="AlphaFoldDB" id="A0A1M6XZR8"/>
<dbReference type="InterPro" id="IPR050631">
    <property type="entry name" value="PheA/TfdB_FAD_monoxygenase"/>
</dbReference>
<dbReference type="GO" id="GO:0008688">
    <property type="term" value="F:3-(3-hydroxyphenyl)propionate hydroxylase activity"/>
    <property type="evidence" value="ECO:0007669"/>
    <property type="project" value="TreeGrafter"/>
</dbReference>
<dbReference type="Proteomes" id="UP000184363">
    <property type="component" value="Unassembled WGS sequence"/>
</dbReference>
<feature type="region of interest" description="Disordered" evidence="2">
    <location>
        <begin position="352"/>
        <end position="379"/>
    </location>
</feature>
<gene>
    <name evidence="4" type="ORF">SAMN05443637_118102</name>
</gene>
<evidence type="ECO:0000313" key="5">
    <source>
        <dbReference type="Proteomes" id="UP000184363"/>
    </source>
</evidence>
<dbReference type="Gene3D" id="3.30.70.2450">
    <property type="match status" value="1"/>
</dbReference>
<evidence type="ECO:0000259" key="3">
    <source>
        <dbReference type="Pfam" id="PF01494"/>
    </source>
</evidence>
<dbReference type="OrthoDB" id="8670884at2"/>
<dbReference type="GO" id="GO:0071949">
    <property type="term" value="F:FAD binding"/>
    <property type="evidence" value="ECO:0007669"/>
    <property type="project" value="InterPro"/>
</dbReference>
<dbReference type="InterPro" id="IPR002938">
    <property type="entry name" value="FAD-bd"/>
</dbReference>
<dbReference type="InterPro" id="IPR036188">
    <property type="entry name" value="FAD/NAD-bd_sf"/>
</dbReference>
<keyword evidence="1" id="KW-0560">Oxidoreductase</keyword>
<feature type="domain" description="FAD-binding" evidence="3">
    <location>
        <begin position="8"/>
        <end position="345"/>
    </location>
</feature>
<dbReference type="SUPFAM" id="SSF51905">
    <property type="entry name" value="FAD/NAD(P)-binding domain"/>
    <property type="match status" value="1"/>
</dbReference>
<evidence type="ECO:0000256" key="2">
    <source>
        <dbReference type="SAM" id="MobiDB-lite"/>
    </source>
</evidence>
<keyword evidence="5" id="KW-1185">Reference proteome</keyword>
<evidence type="ECO:0000256" key="1">
    <source>
        <dbReference type="ARBA" id="ARBA00023002"/>
    </source>
</evidence>
<name>A0A1M6XZR8_PSETH</name>
<accession>A0A1M6XZR8</accession>
<protein>
    <submittedName>
        <fullName evidence="4">3-(3-hydroxy-phenyl)propionate hydroxylase</fullName>
    </submittedName>
</protein>
<dbReference type="STRING" id="1848.SAMN05443637_118102"/>
<reference evidence="4 5" key="1">
    <citation type="submission" date="2016-11" db="EMBL/GenBank/DDBJ databases">
        <authorList>
            <person name="Jaros S."/>
            <person name="Januszkiewicz K."/>
            <person name="Wedrychowicz H."/>
        </authorList>
    </citation>
    <scope>NUCLEOTIDE SEQUENCE [LARGE SCALE GENOMIC DNA]</scope>
    <source>
        <strain evidence="4 5">DSM 43832</strain>
    </source>
</reference>
<dbReference type="PRINTS" id="PR00420">
    <property type="entry name" value="RNGMNOXGNASE"/>
</dbReference>
<dbReference type="EMBL" id="FRAP01000018">
    <property type="protein sequence ID" value="SHL11437.1"/>
    <property type="molecule type" value="Genomic_DNA"/>
</dbReference>
<organism evidence="4 5">
    <name type="scientific">Pseudonocardia thermophila</name>
    <dbReference type="NCBI Taxonomy" id="1848"/>
    <lineage>
        <taxon>Bacteria</taxon>
        <taxon>Bacillati</taxon>
        <taxon>Actinomycetota</taxon>
        <taxon>Actinomycetes</taxon>
        <taxon>Pseudonocardiales</taxon>
        <taxon>Pseudonocardiaceae</taxon>
        <taxon>Pseudonocardia</taxon>
    </lineage>
</organism>
<dbReference type="Gene3D" id="3.50.50.60">
    <property type="entry name" value="FAD/NAD(P)-binding domain"/>
    <property type="match status" value="1"/>
</dbReference>
<proteinExistence type="predicted"/>
<sequence>MSAAPIRAEVAVVGAGPVGLTAALALARAGVSVAVLEAEQELSTEWRASTFHPPTIEIARHLGVVDAMLQAGIVAPRYQVRDRRHGLIAEFDLSLLADETDYPFRLQLEQYKYSQIVRDALAAHHPDAQLRFGCRVTGLQIADDHVVLETADGPVAEASWVLGADGARSTVRKILGCPFEGLTYEHRYLVLSIDYPIETLMPGICDVNYISDPVEHLLVLRVPDVWRVVVAVPPGVPGDEAVSDEYVSERLRGLFGEAPGLVLRERKVYAVHQRVVDSFRHGRVLLLGDAAHINSPMGGMGLNGGIHDAFDLSVQLPAVLRGEAEESALDLWAQRRRKAAVETVQEITHRTTTSLAEQDEEERARFRQQTAATAADPRRAKEWMMDAAMIANARTYDLPPRA</sequence>
<dbReference type="RefSeq" id="WP_073459062.1">
    <property type="nucleotide sequence ID" value="NZ_CALGVN010000037.1"/>
</dbReference>
<dbReference type="GO" id="GO:0019622">
    <property type="term" value="P:3-(3-hydroxy)phenylpropionate catabolic process"/>
    <property type="evidence" value="ECO:0007669"/>
    <property type="project" value="TreeGrafter"/>
</dbReference>
<dbReference type="PANTHER" id="PTHR43476:SF3">
    <property type="entry name" value="FAD-BINDING MONOOXYGENASE"/>
    <property type="match status" value="1"/>
</dbReference>
<dbReference type="PANTHER" id="PTHR43476">
    <property type="entry name" value="3-(3-HYDROXY-PHENYL)PROPIONATE/3-HYDROXYCINNAMIC ACID HYDROXYLASE"/>
    <property type="match status" value="1"/>
</dbReference>
<evidence type="ECO:0000313" key="4">
    <source>
        <dbReference type="EMBL" id="SHL11437.1"/>
    </source>
</evidence>